<keyword evidence="11" id="KW-1185">Reference proteome</keyword>
<evidence type="ECO:0000259" key="9">
    <source>
        <dbReference type="Pfam" id="PF00135"/>
    </source>
</evidence>
<evidence type="ECO:0000256" key="6">
    <source>
        <dbReference type="ARBA" id="ARBA00023098"/>
    </source>
</evidence>
<feature type="chain" id="PRO_5005117412" description="Carboxylic ester hydrolase" evidence="8">
    <location>
        <begin position="21"/>
        <end position="610"/>
    </location>
</feature>
<evidence type="ECO:0000256" key="7">
    <source>
        <dbReference type="ARBA" id="ARBA00023180"/>
    </source>
</evidence>
<dbReference type="GO" id="GO:0005576">
    <property type="term" value="C:extracellular region"/>
    <property type="evidence" value="ECO:0007669"/>
    <property type="project" value="UniProtKB-SubCell"/>
</dbReference>
<dbReference type="PANTHER" id="PTHR11559">
    <property type="entry name" value="CARBOXYLESTERASE"/>
    <property type="match status" value="1"/>
</dbReference>
<comment type="similarity">
    <text evidence="2 8">Belongs to the type-B carboxylesterase/lipase family.</text>
</comment>
<dbReference type="InterPro" id="IPR002018">
    <property type="entry name" value="CarbesteraseB"/>
</dbReference>
<evidence type="ECO:0000256" key="5">
    <source>
        <dbReference type="ARBA" id="ARBA00022801"/>
    </source>
</evidence>
<evidence type="ECO:0000256" key="4">
    <source>
        <dbReference type="ARBA" id="ARBA00022729"/>
    </source>
</evidence>
<dbReference type="GO" id="GO:0016787">
    <property type="term" value="F:hydrolase activity"/>
    <property type="evidence" value="ECO:0007669"/>
    <property type="project" value="UniProtKB-KW"/>
</dbReference>
<evidence type="ECO:0000313" key="11">
    <source>
        <dbReference type="Proteomes" id="UP000054481"/>
    </source>
</evidence>
<dbReference type="InterPro" id="IPR019826">
    <property type="entry name" value="Carboxylesterase_B_AS"/>
</dbReference>
<gene>
    <name evidence="10" type="ORF">HIM_03545</name>
</gene>
<dbReference type="SUPFAM" id="SSF53474">
    <property type="entry name" value="alpha/beta-Hydrolases"/>
    <property type="match status" value="1"/>
</dbReference>
<dbReference type="Pfam" id="PF00135">
    <property type="entry name" value="COesterase"/>
    <property type="match status" value="1"/>
</dbReference>
<dbReference type="EC" id="3.1.1.-" evidence="8"/>
<evidence type="ECO:0000256" key="1">
    <source>
        <dbReference type="ARBA" id="ARBA00004613"/>
    </source>
</evidence>
<proteinExistence type="inferred from homology"/>
<dbReference type="EMBL" id="KQ030508">
    <property type="protein sequence ID" value="KJZ77224.1"/>
    <property type="molecule type" value="Genomic_DNA"/>
</dbReference>
<evidence type="ECO:0000313" key="10">
    <source>
        <dbReference type="EMBL" id="KJZ77224.1"/>
    </source>
</evidence>
<keyword evidence="7" id="KW-0325">Glycoprotein</keyword>
<dbReference type="Gene3D" id="3.40.50.1820">
    <property type="entry name" value="alpha/beta hydrolase"/>
    <property type="match status" value="1"/>
</dbReference>
<feature type="domain" description="Carboxylesterase type B" evidence="9">
    <location>
        <begin position="57"/>
        <end position="576"/>
    </location>
</feature>
<dbReference type="Proteomes" id="UP000054481">
    <property type="component" value="Unassembled WGS sequence"/>
</dbReference>
<evidence type="ECO:0000256" key="3">
    <source>
        <dbReference type="ARBA" id="ARBA00022525"/>
    </source>
</evidence>
<dbReference type="InterPro" id="IPR050309">
    <property type="entry name" value="Type-B_Carboxylest/Lipase"/>
</dbReference>
<keyword evidence="6" id="KW-0443">Lipid metabolism</keyword>
<name>A0A0F8A6K2_9HYPO</name>
<dbReference type="AlphaFoldDB" id="A0A0F8A6K2"/>
<keyword evidence="5 8" id="KW-0378">Hydrolase</keyword>
<protein>
    <recommendedName>
        <fullName evidence="8">Carboxylic ester hydrolase</fullName>
        <ecNumber evidence="8">3.1.1.-</ecNumber>
    </recommendedName>
</protein>
<comment type="subcellular location">
    <subcellularLocation>
        <location evidence="1">Secreted</location>
    </subcellularLocation>
</comment>
<dbReference type="PROSITE" id="PS00122">
    <property type="entry name" value="CARBOXYLESTERASE_B_1"/>
    <property type="match status" value="1"/>
</dbReference>
<feature type="signal peptide" evidence="8">
    <location>
        <begin position="1"/>
        <end position="20"/>
    </location>
</feature>
<organism evidence="10 11">
    <name type="scientific">Hirsutella minnesotensis 3608</name>
    <dbReference type="NCBI Taxonomy" id="1043627"/>
    <lineage>
        <taxon>Eukaryota</taxon>
        <taxon>Fungi</taxon>
        <taxon>Dikarya</taxon>
        <taxon>Ascomycota</taxon>
        <taxon>Pezizomycotina</taxon>
        <taxon>Sordariomycetes</taxon>
        <taxon>Hypocreomycetidae</taxon>
        <taxon>Hypocreales</taxon>
        <taxon>Ophiocordycipitaceae</taxon>
        <taxon>Hirsutella</taxon>
    </lineage>
</organism>
<dbReference type="FunFam" id="3.40.50.1820:FF:000213">
    <property type="entry name" value="Carboxylic ester hydrolase"/>
    <property type="match status" value="1"/>
</dbReference>
<dbReference type="GO" id="GO:0006629">
    <property type="term" value="P:lipid metabolic process"/>
    <property type="evidence" value="ECO:0007669"/>
    <property type="project" value="UniProtKB-KW"/>
</dbReference>
<evidence type="ECO:0000256" key="8">
    <source>
        <dbReference type="RuleBase" id="RU361235"/>
    </source>
</evidence>
<dbReference type="InterPro" id="IPR029058">
    <property type="entry name" value="AB_hydrolase_fold"/>
</dbReference>
<sequence length="610" mass="66416">MKFTTIQAGLVGVFITNALAVPAPHPEPEPQPLPTGEEELDARGLWGSQAKPIVVRVPAARGSVKGSTKSNVDYFNAIPFADPPVGSLRLKPPRKPTKNLGEFDGTGIAPACPQMGVTETNEEKSIKDTILSSLKDSALSGASHLATTALSLPAFDKIYPGQEDCLTLNIQRPAGTKAGDKLPVLFWIFGGAFQGGGSNSYDAVNMLASAQQQGQPFVFVAINHRVAGFGFMPGKEILADGSANLGLLDQRRALEWVAENIDAFGGDPDKVTLWGMSSGGISVFDQLLLYGGDAKYNGKDLFRGAIINSGGLVPAEPVDSVKGQTIYDSVVKAAKCDGASDTLECLRHLDYPKFLKAANSVPSFNGYTSVALSYLPRPDGTVLPASPEVLVAQNKFHAVPMIIGNSEDEGTILALYQRNVTTADDMTDYLKKYFFPAAPREKLHEFVELYEPADTKGSPFGTGAKNALYPGYKRVAAILGDLTFSLSRRTLNRSLRSIKPQMPVWSYLNSYGSFIPVVGTFHAIDTLLIFSNLKINAAESVRSYYLNFLWNLDPNKHTPIKGKKYPEWPQWRENEELMWFKNVSANSIIKDDFRSEASAWIDSHVELLHF</sequence>
<accession>A0A0F8A6K2</accession>
<keyword evidence="3" id="KW-0964">Secreted</keyword>
<keyword evidence="4 8" id="KW-0732">Signal</keyword>
<reference evidence="10 11" key="1">
    <citation type="journal article" date="2014" name="Genome Biol. Evol.">
        <title>Comparative genomics and transcriptomics analyses reveal divergent lifestyle features of nematode endoparasitic fungus Hirsutella minnesotensis.</title>
        <authorList>
            <person name="Lai Y."/>
            <person name="Liu K."/>
            <person name="Zhang X."/>
            <person name="Zhang X."/>
            <person name="Li K."/>
            <person name="Wang N."/>
            <person name="Shu C."/>
            <person name="Wu Y."/>
            <person name="Wang C."/>
            <person name="Bushley K.E."/>
            <person name="Xiang M."/>
            <person name="Liu X."/>
        </authorList>
    </citation>
    <scope>NUCLEOTIDE SEQUENCE [LARGE SCALE GENOMIC DNA]</scope>
    <source>
        <strain evidence="10 11">3608</strain>
    </source>
</reference>
<dbReference type="ESTHER" id="9hypo-a0a0f8a6k2">
    <property type="family name" value="Fungal_carboxylesterase_lipase"/>
</dbReference>
<evidence type="ECO:0000256" key="2">
    <source>
        <dbReference type="ARBA" id="ARBA00005964"/>
    </source>
</evidence>
<dbReference type="OrthoDB" id="408631at2759"/>